<keyword evidence="4" id="KW-1185">Reference proteome</keyword>
<dbReference type="InterPro" id="IPR046347">
    <property type="entry name" value="bZIP_sf"/>
</dbReference>
<reference evidence="3" key="2">
    <citation type="submission" date="2023-05" db="EMBL/GenBank/DDBJ databases">
        <authorList>
            <consortium name="Lawrence Berkeley National Laboratory"/>
            <person name="Steindorff A."/>
            <person name="Hensen N."/>
            <person name="Bonometti L."/>
            <person name="Westerberg I."/>
            <person name="Brannstrom I.O."/>
            <person name="Guillou S."/>
            <person name="Cros-Aarteil S."/>
            <person name="Calhoun S."/>
            <person name="Haridas S."/>
            <person name="Kuo A."/>
            <person name="Mondo S."/>
            <person name="Pangilinan J."/>
            <person name="Riley R."/>
            <person name="Labutti K."/>
            <person name="Andreopoulos B."/>
            <person name="Lipzen A."/>
            <person name="Chen C."/>
            <person name="Yanf M."/>
            <person name="Daum C."/>
            <person name="Ng V."/>
            <person name="Clum A."/>
            <person name="Ohm R."/>
            <person name="Martin F."/>
            <person name="Silar P."/>
            <person name="Natvig D."/>
            <person name="Lalanne C."/>
            <person name="Gautier V."/>
            <person name="Ament-Velasquez S.L."/>
            <person name="Kruys A."/>
            <person name="Hutchinson M.I."/>
            <person name="Powell A.J."/>
            <person name="Barry K."/>
            <person name="Miller A.N."/>
            <person name="Grigoriev I.V."/>
            <person name="Debuchy R."/>
            <person name="Gladieux P."/>
            <person name="Thoren M.H."/>
            <person name="Johannesson H."/>
        </authorList>
    </citation>
    <scope>NUCLEOTIDE SEQUENCE</scope>
    <source>
        <strain evidence="3">PSN309</strain>
    </source>
</reference>
<feature type="region of interest" description="Disordered" evidence="1">
    <location>
        <begin position="148"/>
        <end position="261"/>
    </location>
</feature>
<reference evidence="3" key="1">
    <citation type="journal article" date="2023" name="Mol. Phylogenet. Evol.">
        <title>Genome-scale phylogeny and comparative genomics of the fungal order Sordariales.</title>
        <authorList>
            <person name="Hensen N."/>
            <person name="Bonometti L."/>
            <person name="Westerberg I."/>
            <person name="Brannstrom I.O."/>
            <person name="Guillou S."/>
            <person name="Cros-Aarteil S."/>
            <person name="Calhoun S."/>
            <person name="Haridas S."/>
            <person name="Kuo A."/>
            <person name="Mondo S."/>
            <person name="Pangilinan J."/>
            <person name="Riley R."/>
            <person name="LaButti K."/>
            <person name="Andreopoulos B."/>
            <person name="Lipzen A."/>
            <person name="Chen C."/>
            <person name="Yan M."/>
            <person name="Daum C."/>
            <person name="Ng V."/>
            <person name="Clum A."/>
            <person name="Steindorff A."/>
            <person name="Ohm R.A."/>
            <person name="Martin F."/>
            <person name="Silar P."/>
            <person name="Natvig D.O."/>
            <person name="Lalanne C."/>
            <person name="Gautier V."/>
            <person name="Ament-Velasquez S.L."/>
            <person name="Kruys A."/>
            <person name="Hutchinson M.I."/>
            <person name="Powell A.J."/>
            <person name="Barry K."/>
            <person name="Miller A.N."/>
            <person name="Grigoriev I.V."/>
            <person name="Debuchy R."/>
            <person name="Gladieux P."/>
            <person name="Hiltunen Thoren M."/>
            <person name="Johannesson H."/>
        </authorList>
    </citation>
    <scope>NUCLEOTIDE SEQUENCE</scope>
    <source>
        <strain evidence="3">PSN309</strain>
    </source>
</reference>
<comment type="caution">
    <text evidence="3">The sequence shown here is derived from an EMBL/GenBank/DDBJ whole genome shotgun (WGS) entry which is preliminary data.</text>
</comment>
<evidence type="ECO:0000256" key="1">
    <source>
        <dbReference type="SAM" id="MobiDB-lite"/>
    </source>
</evidence>
<proteinExistence type="predicted"/>
<feature type="compositionally biased region" description="Low complexity" evidence="1">
    <location>
        <begin position="186"/>
        <end position="208"/>
    </location>
</feature>
<sequence>MDPQFQVGQDQKWQSTLIMPVGYYGQQAELWGAPVVEAVDHQYSIIPTWSDGGYWEENTITGCVAFESLHGGNLYSMGSFNDHGIPLSPLEDPSGQAGSWSISSPAVPFKGIAPIPQTIPFYPNSGMSAGQLDQQLGGLEPVVEPVMESPAESNYRHHSNTTTPRPIDKGKARETVSPYDYSPVNSSTASYFPSPQSSSSWSQFSSSAAPRTPSLVGKSSNNNSGYGGSQQPAAAESSSRKDMTNREKNCVAARKSRNKRSLMVQSLRHHAETSTEERQRLLAMAAALQEEVYSLRCQMRRHANCDCTLIQTYLNCTDLVAPGKCA</sequence>
<evidence type="ECO:0000259" key="2">
    <source>
        <dbReference type="PROSITE" id="PS00036"/>
    </source>
</evidence>
<gene>
    <name evidence="3" type="ORF">QBC35DRAFT_509628</name>
</gene>
<protein>
    <recommendedName>
        <fullName evidence="2">BZIP domain-containing protein</fullName>
    </recommendedName>
</protein>
<name>A0AAN6WJW8_9PEZI</name>
<feature type="domain" description="BZIP" evidence="2">
    <location>
        <begin position="246"/>
        <end position="259"/>
    </location>
</feature>
<dbReference type="AlphaFoldDB" id="A0AAN6WJW8"/>
<dbReference type="SUPFAM" id="SSF57959">
    <property type="entry name" value="Leucine zipper domain"/>
    <property type="match status" value="1"/>
</dbReference>
<feature type="compositionally biased region" description="Basic and acidic residues" evidence="1">
    <location>
        <begin position="238"/>
        <end position="249"/>
    </location>
</feature>
<evidence type="ECO:0000313" key="3">
    <source>
        <dbReference type="EMBL" id="KAK4182626.1"/>
    </source>
</evidence>
<dbReference type="Gene3D" id="1.20.5.170">
    <property type="match status" value="1"/>
</dbReference>
<dbReference type="Proteomes" id="UP001302126">
    <property type="component" value="Unassembled WGS sequence"/>
</dbReference>
<accession>A0AAN6WJW8</accession>
<dbReference type="GO" id="GO:0003700">
    <property type="term" value="F:DNA-binding transcription factor activity"/>
    <property type="evidence" value="ECO:0007669"/>
    <property type="project" value="InterPro"/>
</dbReference>
<organism evidence="3 4">
    <name type="scientific">Podospora australis</name>
    <dbReference type="NCBI Taxonomy" id="1536484"/>
    <lineage>
        <taxon>Eukaryota</taxon>
        <taxon>Fungi</taxon>
        <taxon>Dikarya</taxon>
        <taxon>Ascomycota</taxon>
        <taxon>Pezizomycotina</taxon>
        <taxon>Sordariomycetes</taxon>
        <taxon>Sordariomycetidae</taxon>
        <taxon>Sordariales</taxon>
        <taxon>Podosporaceae</taxon>
        <taxon>Podospora</taxon>
    </lineage>
</organism>
<dbReference type="InterPro" id="IPR004827">
    <property type="entry name" value="bZIP"/>
</dbReference>
<dbReference type="PROSITE" id="PS00036">
    <property type="entry name" value="BZIP_BASIC"/>
    <property type="match status" value="1"/>
</dbReference>
<evidence type="ECO:0000313" key="4">
    <source>
        <dbReference type="Proteomes" id="UP001302126"/>
    </source>
</evidence>
<dbReference type="EMBL" id="MU864631">
    <property type="protein sequence ID" value="KAK4182626.1"/>
    <property type="molecule type" value="Genomic_DNA"/>
</dbReference>